<dbReference type="AlphaFoldDB" id="A0A7V7UXH6"/>
<dbReference type="Proteomes" id="UP000441354">
    <property type="component" value="Unassembled WGS sequence"/>
</dbReference>
<dbReference type="PANTHER" id="PTHR41247:SF1">
    <property type="entry name" value="HTH-TYPE TRANSCRIPTIONAL REPRESSOR YCNK"/>
    <property type="match status" value="1"/>
</dbReference>
<reference evidence="2 3" key="1">
    <citation type="journal article" date="2014" name="Arch. Microbiol.">
        <title>Bacillus mesophilum sp. nov., strain IITR-54T, a novel 4-chlorobiphenyl dechlorinating bacterium.</title>
        <authorList>
            <person name="Manickam N."/>
            <person name="Singh N.K."/>
            <person name="Bajaj A."/>
            <person name="Kumar R.M."/>
            <person name="Kaur G."/>
            <person name="Kaur N."/>
            <person name="Bala M."/>
            <person name="Kumar A."/>
            <person name="Mayilraj S."/>
        </authorList>
    </citation>
    <scope>NUCLEOTIDE SEQUENCE [LARGE SCALE GENOMIC DNA]</scope>
    <source>
        <strain evidence="2 3">IITR-54</strain>
    </source>
</reference>
<accession>A0A7V7UXH6</accession>
<comment type="caution">
    <text evidence="2">The sequence shown here is derived from an EMBL/GenBank/DDBJ whole genome shotgun (WGS) entry which is preliminary data.</text>
</comment>
<dbReference type="InterPro" id="IPR008719">
    <property type="entry name" value="N2O_reductase_NosL"/>
</dbReference>
<dbReference type="OrthoDB" id="9792749at2"/>
<dbReference type="EMBL" id="WBOT01000003">
    <property type="protein sequence ID" value="KAB2332728.1"/>
    <property type="molecule type" value="Genomic_DNA"/>
</dbReference>
<dbReference type="PANTHER" id="PTHR41247">
    <property type="entry name" value="HTH-TYPE TRANSCRIPTIONAL REPRESSOR YCNK"/>
    <property type="match status" value="1"/>
</dbReference>
<dbReference type="PROSITE" id="PS51257">
    <property type="entry name" value="PROKAR_LIPOPROTEIN"/>
    <property type="match status" value="1"/>
</dbReference>
<evidence type="ECO:0000313" key="2">
    <source>
        <dbReference type="EMBL" id="KAB2332728.1"/>
    </source>
</evidence>
<dbReference type="SUPFAM" id="SSF160387">
    <property type="entry name" value="NosL/MerB-like"/>
    <property type="match status" value="1"/>
</dbReference>
<dbReference type="Pfam" id="PF05573">
    <property type="entry name" value="NosL"/>
    <property type="match status" value="1"/>
</dbReference>
<gene>
    <name evidence="2" type="ORF">F7732_11620</name>
</gene>
<name>A0A7V7UXH6_9BACI</name>
<sequence>MKKVIYFSLLSVVIGVLLMGCGSDEVQPRAINEETDKCPVCNMSVMDNQFATQVVMEDGLSHVFDDIGCMYVWLDENPDEEIAATFVRDYNNEEWIQSEDAYYVYNMDVKTPMAYNMISFEDQASADEFIAENAGELIAADALADHDWQMNHEMMEGHGHDHEGDHGHGEMDSDSHTEEGESTH</sequence>
<feature type="region of interest" description="Disordered" evidence="1">
    <location>
        <begin position="155"/>
        <end position="184"/>
    </location>
</feature>
<dbReference type="Gene3D" id="3.30.70.2050">
    <property type="match status" value="1"/>
</dbReference>
<dbReference type="RefSeq" id="WP_151574022.1">
    <property type="nucleotide sequence ID" value="NZ_WBOT01000003.1"/>
</dbReference>
<keyword evidence="3" id="KW-1185">Reference proteome</keyword>
<protein>
    <submittedName>
        <fullName evidence="2">Uncharacterized protein</fullName>
    </submittedName>
</protein>
<evidence type="ECO:0000313" key="3">
    <source>
        <dbReference type="Proteomes" id="UP000441354"/>
    </source>
</evidence>
<evidence type="ECO:0000256" key="1">
    <source>
        <dbReference type="SAM" id="MobiDB-lite"/>
    </source>
</evidence>
<organism evidence="2 3">
    <name type="scientific">Bacillus mesophilum</name>
    <dbReference type="NCBI Taxonomy" id="1071718"/>
    <lineage>
        <taxon>Bacteria</taxon>
        <taxon>Bacillati</taxon>
        <taxon>Bacillota</taxon>
        <taxon>Bacilli</taxon>
        <taxon>Bacillales</taxon>
        <taxon>Bacillaceae</taxon>
        <taxon>Bacillus</taxon>
    </lineage>
</organism>
<proteinExistence type="predicted"/>